<dbReference type="AlphaFoldDB" id="A0A2U1T749"/>
<reference evidence="2" key="1">
    <citation type="submission" date="2018-04" db="EMBL/GenBank/DDBJ databases">
        <authorList>
            <person name="Liu S."/>
            <person name="Wang Z."/>
            <person name="Li J."/>
        </authorList>
    </citation>
    <scope>NUCLEOTIDE SEQUENCE [LARGE SCALE GENOMIC DNA]</scope>
    <source>
        <strain evidence="2">2189</strain>
    </source>
</reference>
<dbReference type="KEGG" id="cyz:C3B44_02625"/>
<keyword evidence="2" id="KW-1185">Reference proteome</keyword>
<dbReference type="SUPFAM" id="SSF56801">
    <property type="entry name" value="Acetyl-CoA synthetase-like"/>
    <property type="match status" value="1"/>
</dbReference>
<gene>
    <name evidence="1" type="ORF">DF222_05710</name>
</gene>
<dbReference type="NCBIfam" id="TIGR03089">
    <property type="entry name" value="TIGR03089 family protein"/>
    <property type="match status" value="1"/>
</dbReference>
<evidence type="ECO:0000313" key="2">
    <source>
        <dbReference type="Proteomes" id="UP000244989"/>
    </source>
</evidence>
<name>A0A2U1T749_9CORY</name>
<dbReference type="OrthoDB" id="3396763at2"/>
<dbReference type="Gene3D" id="3.40.50.12780">
    <property type="entry name" value="N-terminal domain of ligase-like"/>
    <property type="match status" value="1"/>
</dbReference>
<dbReference type="RefSeq" id="WP_108431004.1">
    <property type="nucleotide sequence ID" value="NZ_CP026947.1"/>
</dbReference>
<protein>
    <submittedName>
        <fullName evidence="1">TIGR03089 family protein</fullName>
    </submittedName>
</protein>
<dbReference type="InterPro" id="IPR042099">
    <property type="entry name" value="ANL_N_sf"/>
</dbReference>
<comment type="caution">
    <text evidence="1">The sequence shown here is derived from an EMBL/GenBank/DDBJ whole genome shotgun (WGS) entry which is preliminary data.</text>
</comment>
<evidence type="ECO:0000313" key="1">
    <source>
        <dbReference type="EMBL" id="PWC01826.1"/>
    </source>
</evidence>
<dbReference type="InterPro" id="IPR017523">
    <property type="entry name" value="Rv3268"/>
</dbReference>
<dbReference type="Proteomes" id="UP000244989">
    <property type="component" value="Unassembled WGS sequence"/>
</dbReference>
<dbReference type="EMBL" id="QEEZ01000008">
    <property type="protein sequence ID" value="PWC01826.1"/>
    <property type="molecule type" value="Genomic_DNA"/>
</dbReference>
<sequence>MKLLEHLLSTDPAAPRLTVYNETTGARLDFSAQTLDNWASKIANMLVEELDLTPGQAIAVDLPASWQAAVTVLGALAARIEPQLIGAEHAGSVAACFTTLERHDAWAAKGVETVLVSKDPFGRGIEESGGELPDDSLDFGPIVRFYGDQYFGDAPRLDEAITPTTADRVLAQGWETYEQLTDAVLAPLAAGGSSVIVTGTASTERIAEIAENEKVTLQISPTKLL</sequence>
<accession>A0A2U1T749</accession>
<proteinExistence type="predicted"/>
<organism evidence="1 2">
    <name type="scientific">Corynebacterium yudongzhengii</name>
    <dbReference type="NCBI Taxonomy" id="2080740"/>
    <lineage>
        <taxon>Bacteria</taxon>
        <taxon>Bacillati</taxon>
        <taxon>Actinomycetota</taxon>
        <taxon>Actinomycetes</taxon>
        <taxon>Mycobacteriales</taxon>
        <taxon>Corynebacteriaceae</taxon>
        <taxon>Corynebacterium</taxon>
    </lineage>
</organism>